<feature type="region of interest" description="Disordered" evidence="1">
    <location>
        <begin position="51"/>
        <end position="92"/>
    </location>
</feature>
<protein>
    <submittedName>
        <fullName evidence="2">Uncharacterized protein</fullName>
    </submittedName>
</protein>
<proteinExistence type="evidence at transcript level"/>
<sequence>MWRARAALVHPTCRLLLHSLPTNYNHQPPARAGKRWSITIFIQALSTYKTHPKLTHKHSERRQTGRQVVRGNSHPVRLKNFVSAPPGGSTVL</sequence>
<dbReference type="AlphaFoldDB" id="T1DP03"/>
<reference evidence="2" key="1">
    <citation type="submission" date="2013-07" db="EMBL/GenBank/DDBJ databases">
        <title>Transcriptome sequencing and developmental regulation of gene expression in Anopheles aquasalis.</title>
        <authorList>
            <consortium name="Brazilian Malaria Network (MCT/CNPq/MS/SCTIE/DECIT/PRONEX 555648/2009-5) and Research Network on Bioactive Molecules from Arthropod Vectors (NAP-MOBIARVE"/>
            <consortium name="University of Sao Paulo)"/>
            <person name="Marinotti O."/>
            <person name="Ribeiro J.M.C."/>
            <person name="Costa-da-Silva A.L."/>
            <person name="Silva M.C.P."/>
            <person name="Lopes A.R."/>
            <person name="Barros M.S."/>
            <person name="Sa-Nunes A."/>
            <person name="Konjin B.B."/>
            <person name="Carvalho E."/>
            <person name="Suesdek L."/>
            <person name="Silva-Neto M.A.C."/>
            <person name="Capurro M.L."/>
        </authorList>
    </citation>
    <scope>NUCLEOTIDE SEQUENCE</scope>
    <source>
        <tissue evidence="2">Whole body</tissue>
    </source>
</reference>
<accession>T1DP03</accession>
<organism evidence="2">
    <name type="scientific">Anopheles aquasalis</name>
    <name type="common">Malaria mosquito</name>
    <dbReference type="NCBI Taxonomy" id="42839"/>
    <lineage>
        <taxon>Eukaryota</taxon>
        <taxon>Metazoa</taxon>
        <taxon>Ecdysozoa</taxon>
        <taxon>Arthropoda</taxon>
        <taxon>Hexapoda</taxon>
        <taxon>Insecta</taxon>
        <taxon>Pterygota</taxon>
        <taxon>Neoptera</taxon>
        <taxon>Endopterygota</taxon>
        <taxon>Diptera</taxon>
        <taxon>Nematocera</taxon>
        <taxon>Culicoidea</taxon>
        <taxon>Culicidae</taxon>
        <taxon>Anophelinae</taxon>
        <taxon>Anopheles</taxon>
    </lineage>
</organism>
<evidence type="ECO:0000256" key="1">
    <source>
        <dbReference type="SAM" id="MobiDB-lite"/>
    </source>
</evidence>
<dbReference type="EMBL" id="GAMD01002395">
    <property type="protein sequence ID" value="JAA99195.1"/>
    <property type="molecule type" value="mRNA"/>
</dbReference>
<feature type="compositionally biased region" description="Basic residues" evidence="1">
    <location>
        <begin position="51"/>
        <end position="60"/>
    </location>
</feature>
<evidence type="ECO:0000313" key="2">
    <source>
        <dbReference type="EMBL" id="JAA99195.1"/>
    </source>
</evidence>
<name>T1DP03_ANOAQ</name>